<keyword evidence="1" id="KW-0489">Methyltransferase</keyword>
<protein>
    <recommendedName>
        <fullName evidence="5">O-methyltransferase C-terminal domain-containing protein</fullName>
    </recommendedName>
</protein>
<dbReference type="InterPro" id="IPR029063">
    <property type="entry name" value="SAM-dependent_MTases_sf"/>
</dbReference>
<dbReference type="AlphaFoldDB" id="A0A0D2A841"/>
<dbReference type="GeneID" id="27320663"/>
<dbReference type="PANTHER" id="PTHR43712">
    <property type="entry name" value="PUTATIVE (AFU_ORTHOLOGUE AFUA_4G14580)-RELATED"/>
    <property type="match status" value="1"/>
</dbReference>
<dbReference type="PROSITE" id="PS51683">
    <property type="entry name" value="SAM_OMT_II"/>
    <property type="match status" value="1"/>
</dbReference>
<feature type="domain" description="O-methyltransferase C-terminal" evidence="5">
    <location>
        <begin position="205"/>
        <end position="413"/>
    </location>
</feature>
<dbReference type="RefSeq" id="XP_016226707.1">
    <property type="nucleotide sequence ID" value="XM_016367189.1"/>
</dbReference>
<dbReference type="SUPFAM" id="SSF53335">
    <property type="entry name" value="S-adenosyl-L-methionine-dependent methyltransferases"/>
    <property type="match status" value="1"/>
</dbReference>
<dbReference type="InterPro" id="IPR036388">
    <property type="entry name" value="WH-like_DNA-bd_sf"/>
</dbReference>
<dbReference type="GO" id="GO:0008171">
    <property type="term" value="F:O-methyltransferase activity"/>
    <property type="evidence" value="ECO:0007669"/>
    <property type="project" value="InterPro"/>
</dbReference>
<dbReference type="PANTHER" id="PTHR43712:SF5">
    <property type="entry name" value="O-METHYLTRANSFERASE ASQN-RELATED"/>
    <property type="match status" value="1"/>
</dbReference>
<keyword evidence="3" id="KW-0949">S-adenosyl-L-methionine</keyword>
<dbReference type="InterPro" id="IPR001077">
    <property type="entry name" value="COMT_C"/>
</dbReference>
<evidence type="ECO:0000256" key="2">
    <source>
        <dbReference type="ARBA" id="ARBA00022679"/>
    </source>
</evidence>
<dbReference type="InterPro" id="IPR016461">
    <property type="entry name" value="COMT-like"/>
</dbReference>
<organism evidence="6 7">
    <name type="scientific">Exophiala mesophila</name>
    <name type="common">Black yeast-like fungus</name>
    <dbReference type="NCBI Taxonomy" id="212818"/>
    <lineage>
        <taxon>Eukaryota</taxon>
        <taxon>Fungi</taxon>
        <taxon>Dikarya</taxon>
        <taxon>Ascomycota</taxon>
        <taxon>Pezizomycotina</taxon>
        <taxon>Eurotiomycetes</taxon>
        <taxon>Chaetothyriomycetidae</taxon>
        <taxon>Chaetothyriales</taxon>
        <taxon>Herpotrichiellaceae</taxon>
        <taxon>Exophiala</taxon>
    </lineage>
</organism>
<dbReference type="STRING" id="212818.A0A0D2A841"/>
<dbReference type="OrthoDB" id="1606438at2759"/>
<accession>A0A0D2A841</accession>
<gene>
    <name evidence="6" type="ORF">PV10_02818</name>
</gene>
<dbReference type="Gene3D" id="1.10.10.10">
    <property type="entry name" value="Winged helix-like DNA-binding domain superfamily/Winged helix DNA-binding domain"/>
    <property type="match status" value="1"/>
</dbReference>
<dbReference type="SUPFAM" id="SSF46785">
    <property type="entry name" value="Winged helix' DNA-binding domain"/>
    <property type="match status" value="1"/>
</dbReference>
<evidence type="ECO:0000313" key="6">
    <source>
        <dbReference type="EMBL" id="KIV95133.1"/>
    </source>
</evidence>
<name>A0A0D2A841_EXOME</name>
<keyword evidence="7" id="KW-1185">Reference proteome</keyword>
<dbReference type="HOGENOM" id="CLU_005533_1_4_1"/>
<proteinExistence type="inferred from homology"/>
<evidence type="ECO:0000256" key="3">
    <source>
        <dbReference type="ARBA" id="ARBA00022691"/>
    </source>
</evidence>
<dbReference type="InterPro" id="IPR036390">
    <property type="entry name" value="WH_DNA-bd_sf"/>
</dbReference>
<dbReference type="EMBL" id="KN847521">
    <property type="protein sequence ID" value="KIV95133.1"/>
    <property type="molecule type" value="Genomic_DNA"/>
</dbReference>
<evidence type="ECO:0000256" key="4">
    <source>
        <dbReference type="ARBA" id="ARBA00038277"/>
    </source>
</evidence>
<sequence>MYIVDSALPCLCFGTVIMSQPSSHMQDLSQQISAATSILTNFLVSNGLPEPSHGADAPLDAPSMPEDVQVARRNLREAAQELYILATYPSEYLRWLACNYHDCSSLRWIYHFKIASFVPLEDARTFSDVAKDAGVDEGHLRRMLREAMTNRIFCEPRAGFVAHTAASSALVRDKGTLNWVGYTLEDSFPASAKVVEATKAFGASEEKNHSGWNLAFNTELPIFQYLSNHPERAGRFAETMTALTSTDGYHARHLVDGYPWGELPPGTVVDVGGSVGHMSIALAEKYPKLNYVVQDLPDIVAAGQRALPSHLTDRVSFQSHDFFTPQPVQADVYLLRFILHDYSDTHATLILKNLLPALKPTSKLLIMDGVLPEPGSMPRSQERQIRVMDLEMLTNFNAKEREIGDWQSLLEAADPRLKVAKVIKPPGSVNSIIEAVLE</sequence>
<dbReference type="VEuPathDB" id="FungiDB:PV10_02818"/>
<keyword evidence="2" id="KW-0808">Transferase</keyword>
<comment type="similarity">
    <text evidence="4">Belongs to the class I-like SAM-binding methyltransferase superfamily. Cation-independent O-methyltransferase family.</text>
</comment>
<dbReference type="Gene3D" id="3.40.50.150">
    <property type="entry name" value="Vaccinia Virus protein VP39"/>
    <property type="match status" value="1"/>
</dbReference>
<dbReference type="GO" id="GO:0032259">
    <property type="term" value="P:methylation"/>
    <property type="evidence" value="ECO:0007669"/>
    <property type="project" value="UniProtKB-KW"/>
</dbReference>
<evidence type="ECO:0000259" key="5">
    <source>
        <dbReference type="Pfam" id="PF00891"/>
    </source>
</evidence>
<dbReference type="OMA" id="LNDWVGY"/>
<evidence type="ECO:0000313" key="7">
    <source>
        <dbReference type="Proteomes" id="UP000054302"/>
    </source>
</evidence>
<dbReference type="Pfam" id="PF00891">
    <property type="entry name" value="Methyltransf_2"/>
    <property type="match status" value="1"/>
</dbReference>
<dbReference type="CDD" id="cd02440">
    <property type="entry name" value="AdoMet_MTases"/>
    <property type="match status" value="1"/>
</dbReference>
<reference evidence="6 7" key="1">
    <citation type="submission" date="2015-01" db="EMBL/GenBank/DDBJ databases">
        <title>The Genome Sequence of Exophiala mesophila CBS40295.</title>
        <authorList>
            <consortium name="The Broad Institute Genomics Platform"/>
            <person name="Cuomo C."/>
            <person name="de Hoog S."/>
            <person name="Gorbushina A."/>
            <person name="Stielow B."/>
            <person name="Teixiera M."/>
            <person name="Abouelleil A."/>
            <person name="Chapman S.B."/>
            <person name="Priest M."/>
            <person name="Young S.K."/>
            <person name="Wortman J."/>
            <person name="Nusbaum C."/>
            <person name="Birren B."/>
        </authorList>
    </citation>
    <scope>NUCLEOTIDE SEQUENCE [LARGE SCALE GENOMIC DNA]</scope>
    <source>
        <strain evidence="6 7">CBS 40295</strain>
    </source>
</reference>
<evidence type="ECO:0000256" key="1">
    <source>
        <dbReference type="ARBA" id="ARBA00022603"/>
    </source>
</evidence>
<dbReference type="Proteomes" id="UP000054302">
    <property type="component" value="Unassembled WGS sequence"/>
</dbReference>